<keyword evidence="2" id="KW-0966">Cell projection</keyword>
<dbReference type="EMBL" id="PREZ01000008">
    <property type="protein sequence ID" value="PPA68890.1"/>
    <property type="molecule type" value="Genomic_DNA"/>
</dbReference>
<dbReference type="OrthoDB" id="2971941at2"/>
<proteinExistence type="predicted"/>
<keyword evidence="1" id="KW-0472">Membrane</keyword>
<dbReference type="RefSeq" id="WP_104059506.1">
    <property type="nucleotide sequence ID" value="NZ_PREZ01000008.1"/>
</dbReference>
<feature type="transmembrane region" description="Helical" evidence="1">
    <location>
        <begin position="51"/>
        <end position="84"/>
    </location>
</feature>
<keyword evidence="1" id="KW-1133">Transmembrane helix</keyword>
<feature type="transmembrane region" description="Helical" evidence="1">
    <location>
        <begin position="7"/>
        <end position="36"/>
    </location>
</feature>
<name>A0A2S5G7D6_9BACL</name>
<evidence type="ECO:0000313" key="2">
    <source>
        <dbReference type="EMBL" id="PPA68890.1"/>
    </source>
</evidence>
<accession>A0A2S5G7D6</accession>
<keyword evidence="3" id="KW-1185">Reference proteome</keyword>
<keyword evidence="1" id="KW-0812">Transmembrane</keyword>
<keyword evidence="2" id="KW-0969">Cilium</keyword>
<protein>
    <submittedName>
        <fullName evidence="2">Flagellar basal body rod protein</fullName>
    </submittedName>
</protein>
<gene>
    <name evidence="2" type="ORF">C4B60_18410</name>
</gene>
<dbReference type="Proteomes" id="UP000239047">
    <property type="component" value="Unassembled WGS sequence"/>
</dbReference>
<evidence type="ECO:0000256" key="1">
    <source>
        <dbReference type="SAM" id="Phobius"/>
    </source>
</evidence>
<sequence>MNKFWLVVIGAVAAIIALSNLGALVGLAITVAIMYYTAKWFFKTDSLVMKIIWGSIAVIAGLTAVVNVPAILGLIALYVLYVVYKNWDGKKTETKDPFQSFEKQWEELTKKSL</sequence>
<evidence type="ECO:0000313" key="3">
    <source>
        <dbReference type="Proteomes" id="UP000239047"/>
    </source>
</evidence>
<dbReference type="AlphaFoldDB" id="A0A2S5G7D6"/>
<keyword evidence="2" id="KW-0282">Flagellum</keyword>
<comment type="caution">
    <text evidence="2">The sequence shown here is derived from an EMBL/GenBank/DDBJ whole genome shotgun (WGS) entry which is preliminary data.</text>
</comment>
<reference evidence="2 3" key="1">
    <citation type="submission" date="2018-02" db="EMBL/GenBank/DDBJ databases">
        <title>Jeotgalibacillus proteolyticum sp. nov. a protease producing bacterium isolated from ocean sediments of Laizhou Bay.</title>
        <authorList>
            <person name="Li Y."/>
        </authorList>
    </citation>
    <scope>NUCLEOTIDE SEQUENCE [LARGE SCALE GENOMIC DNA]</scope>
    <source>
        <strain evidence="2 3">22-7</strain>
    </source>
</reference>
<organism evidence="2 3">
    <name type="scientific">Jeotgalibacillus proteolyticus</name>
    <dbReference type="NCBI Taxonomy" id="2082395"/>
    <lineage>
        <taxon>Bacteria</taxon>
        <taxon>Bacillati</taxon>
        <taxon>Bacillota</taxon>
        <taxon>Bacilli</taxon>
        <taxon>Bacillales</taxon>
        <taxon>Caryophanaceae</taxon>
        <taxon>Jeotgalibacillus</taxon>
    </lineage>
</organism>